<dbReference type="Proteomes" id="UP001497516">
    <property type="component" value="Chromosome 2"/>
</dbReference>
<gene>
    <name evidence="2" type="ORF">LTRI10_LOCUS12768</name>
</gene>
<evidence type="ECO:0000313" key="3">
    <source>
        <dbReference type="Proteomes" id="UP001497516"/>
    </source>
</evidence>
<protein>
    <submittedName>
        <fullName evidence="2">Uncharacterized protein</fullName>
    </submittedName>
</protein>
<feature type="region of interest" description="Disordered" evidence="1">
    <location>
        <begin position="51"/>
        <end position="90"/>
    </location>
</feature>
<evidence type="ECO:0000256" key="1">
    <source>
        <dbReference type="SAM" id="MobiDB-lite"/>
    </source>
</evidence>
<proteinExistence type="predicted"/>
<feature type="compositionally biased region" description="Basic and acidic residues" evidence="1">
    <location>
        <begin position="62"/>
        <end position="77"/>
    </location>
</feature>
<organism evidence="2 3">
    <name type="scientific">Linum trigynum</name>
    <dbReference type="NCBI Taxonomy" id="586398"/>
    <lineage>
        <taxon>Eukaryota</taxon>
        <taxon>Viridiplantae</taxon>
        <taxon>Streptophyta</taxon>
        <taxon>Embryophyta</taxon>
        <taxon>Tracheophyta</taxon>
        <taxon>Spermatophyta</taxon>
        <taxon>Magnoliopsida</taxon>
        <taxon>eudicotyledons</taxon>
        <taxon>Gunneridae</taxon>
        <taxon>Pentapetalae</taxon>
        <taxon>rosids</taxon>
        <taxon>fabids</taxon>
        <taxon>Malpighiales</taxon>
        <taxon>Linaceae</taxon>
        <taxon>Linum</taxon>
    </lineage>
</organism>
<dbReference type="EMBL" id="OZ034815">
    <property type="protein sequence ID" value="CAL1370657.1"/>
    <property type="molecule type" value="Genomic_DNA"/>
</dbReference>
<keyword evidence="3" id="KW-1185">Reference proteome</keyword>
<name>A0AAV2DBL4_9ROSI</name>
<sequence length="90" mass="10149">MMVRVGKFCYPSDFVILEICEDSDMPLIPKGSRMNAWRRRMKGALAWKMGEPEATLANQEGQLKEPKMGGYKPRPESVMDPLSVASRSKS</sequence>
<dbReference type="AlphaFoldDB" id="A0AAV2DBL4"/>
<reference evidence="2 3" key="1">
    <citation type="submission" date="2024-04" db="EMBL/GenBank/DDBJ databases">
        <authorList>
            <person name="Fracassetti M."/>
        </authorList>
    </citation>
    <scope>NUCLEOTIDE SEQUENCE [LARGE SCALE GENOMIC DNA]</scope>
</reference>
<evidence type="ECO:0000313" key="2">
    <source>
        <dbReference type="EMBL" id="CAL1370657.1"/>
    </source>
</evidence>
<accession>A0AAV2DBL4</accession>